<keyword evidence="3" id="KW-0804">Transcription</keyword>
<evidence type="ECO:0000256" key="1">
    <source>
        <dbReference type="ARBA" id="ARBA00023015"/>
    </source>
</evidence>
<evidence type="ECO:0000256" key="4">
    <source>
        <dbReference type="PROSITE-ProRule" id="PRU00335"/>
    </source>
</evidence>
<proteinExistence type="predicted"/>
<protein>
    <submittedName>
        <fullName evidence="6">TetR/AcrR family transcriptional regulator</fullName>
    </submittedName>
</protein>
<accession>A0A6H1UG93</accession>
<dbReference type="KEGG" id="fes:HER31_12545"/>
<organism evidence="6 7">
    <name type="scientific">Ferrimonas lipolytica</name>
    <dbReference type="NCBI Taxonomy" id="2724191"/>
    <lineage>
        <taxon>Bacteria</taxon>
        <taxon>Pseudomonadati</taxon>
        <taxon>Pseudomonadota</taxon>
        <taxon>Gammaproteobacteria</taxon>
        <taxon>Alteromonadales</taxon>
        <taxon>Ferrimonadaceae</taxon>
        <taxon>Ferrimonas</taxon>
    </lineage>
</organism>
<feature type="domain" description="HTH tetR-type" evidence="5">
    <location>
        <begin position="7"/>
        <end position="67"/>
    </location>
</feature>
<evidence type="ECO:0000256" key="3">
    <source>
        <dbReference type="ARBA" id="ARBA00023163"/>
    </source>
</evidence>
<dbReference type="PROSITE" id="PS50977">
    <property type="entry name" value="HTH_TETR_2"/>
    <property type="match status" value="1"/>
</dbReference>
<dbReference type="RefSeq" id="WP_168660908.1">
    <property type="nucleotide sequence ID" value="NZ_CP051180.1"/>
</dbReference>
<dbReference type="PANTHER" id="PTHR47506:SF6">
    <property type="entry name" value="HTH-TYPE TRANSCRIPTIONAL REPRESSOR NEMR"/>
    <property type="match status" value="1"/>
</dbReference>
<dbReference type="Pfam" id="PF00440">
    <property type="entry name" value="TetR_N"/>
    <property type="match status" value="1"/>
</dbReference>
<dbReference type="InterPro" id="IPR001647">
    <property type="entry name" value="HTH_TetR"/>
</dbReference>
<dbReference type="AlphaFoldDB" id="A0A6H1UG93"/>
<dbReference type="Proteomes" id="UP000501602">
    <property type="component" value="Chromosome"/>
</dbReference>
<feature type="DNA-binding region" description="H-T-H motif" evidence="4">
    <location>
        <begin position="30"/>
        <end position="49"/>
    </location>
</feature>
<dbReference type="GO" id="GO:0003677">
    <property type="term" value="F:DNA binding"/>
    <property type="evidence" value="ECO:0007669"/>
    <property type="project" value="UniProtKB-UniRule"/>
</dbReference>
<keyword evidence="7" id="KW-1185">Reference proteome</keyword>
<keyword evidence="1" id="KW-0805">Transcription regulation</keyword>
<dbReference type="EMBL" id="CP051180">
    <property type="protein sequence ID" value="QIZ77649.1"/>
    <property type="molecule type" value="Genomic_DNA"/>
</dbReference>
<dbReference type="PRINTS" id="PR00455">
    <property type="entry name" value="HTHTETR"/>
</dbReference>
<dbReference type="InterPro" id="IPR009057">
    <property type="entry name" value="Homeodomain-like_sf"/>
</dbReference>
<dbReference type="SUPFAM" id="SSF46689">
    <property type="entry name" value="Homeodomain-like"/>
    <property type="match status" value="1"/>
</dbReference>
<reference evidence="6 7" key="1">
    <citation type="submission" date="2020-04" db="EMBL/GenBank/DDBJ databases">
        <title>Ferrimonas sp. S7 isolated from sea water.</title>
        <authorList>
            <person name="Bae S.S."/>
            <person name="Baek K."/>
        </authorList>
    </citation>
    <scope>NUCLEOTIDE SEQUENCE [LARGE SCALE GENOMIC DNA]</scope>
    <source>
        <strain evidence="6 7">S7</strain>
    </source>
</reference>
<evidence type="ECO:0000313" key="7">
    <source>
        <dbReference type="Proteomes" id="UP000501602"/>
    </source>
</evidence>
<dbReference type="Gene3D" id="1.10.357.10">
    <property type="entry name" value="Tetracycline Repressor, domain 2"/>
    <property type="match status" value="1"/>
</dbReference>
<evidence type="ECO:0000259" key="5">
    <source>
        <dbReference type="PROSITE" id="PS50977"/>
    </source>
</evidence>
<dbReference type="PANTHER" id="PTHR47506">
    <property type="entry name" value="TRANSCRIPTIONAL REGULATORY PROTEIN"/>
    <property type="match status" value="1"/>
</dbReference>
<keyword evidence="2 4" id="KW-0238">DNA-binding</keyword>
<evidence type="ECO:0000313" key="6">
    <source>
        <dbReference type="EMBL" id="QIZ77649.1"/>
    </source>
</evidence>
<sequence>MYRKNRQTVRNQLLRSAQYLIQQQGLVSMRFCDIAKHAETSTGTLYSHFASKENLLVELYVERINDYVKTRQELLDAELNPAERLLVSNLTPIMVSLHSPNTDGLNFMIANAGLWQHAESAYRSQIEASFLKLQQITDKLWLVPIEQGKLLSDMAAIKQCRQLLIGYQRGCVLQSQNLFLREQQSLPSLECSFSTMENLLNGLDWLAPYGHIDQSQVISACRTQLDWHTKALI</sequence>
<evidence type="ECO:0000256" key="2">
    <source>
        <dbReference type="ARBA" id="ARBA00023125"/>
    </source>
</evidence>
<name>A0A6H1UG93_9GAMM</name>
<gene>
    <name evidence="6" type="ORF">HER31_12545</name>
</gene>